<dbReference type="GO" id="GO:0046983">
    <property type="term" value="F:protein dimerization activity"/>
    <property type="evidence" value="ECO:0007669"/>
    <property type="project" value="InterPro"/>
</dbReference>
<dbReference type="AlphaFoldDB" id="A0A2U1PJ07"/>
<evidence type="ECO:0000256" key="5">
    <source>
        <dbReference type="SAM" id="MobiDB-lite"/>
    </source>
</evidence>
<evidence type="ECO:0000259" key="6">
    <source>
        <dbReference type="PROSITE" id="PS50888"/>
    </source>
</evidence>
<evidence type="ECO:0000313" key="7">
    <source>
        <dbReference type="EMBL" id="PWA85745.1"/>
    </source>
</evidence>
<dbReference type="PANTHER" id="PTHR31945:SF17">
    <property type="entry name" value="TRANSCRIPTION FACTOR FER-LIKE IRON DEFICIENCY-INDUCED TRANSCRIPTION FACTOR"/>
    <property type="match status" value="1"/>
</dbReference>
<dbReference type="InterPro" id="IPR051358">
    <property type="entry name" value="TF_AMS/ICE1/BHLH6-like"/>
</dbReference>
<dbReference type="EMBL" id="PKPP01001091">
    <property type="protein sequence ID" value="PWA85745.1"/>
    <property type="molecule type" value="Genomic_DNA"/>
</dbReference>
<dbReference type="Pfam" id="PF00010">
    <property type="entry name" value="HLH"/>
    <property type="match status" value="1"/>
</dbReference>
<dbReference type="OrthoDB" id="1886792at2759"/>
<dbReference type="InterPro" id="IPR036638">
    <property type="entry name" value="HLH_DNA-bd_sf"/>
</dbReference>
<comment type="subcellular location">
    <subcellularLocation>
        <location evidence="1">Nucleus</location>
    </subcellularLocation>
</comment>
<evidence type="ECO:0000256" key="3">
    <source>
        <dbReference type="ARBA" id="ARBA00023163"/>
    </source>
</evidence>
<dbReference type="InterPro" id="IPR044730">
    <property type="entry name" value="RNase_H-like_dom_plant"/>
</dbReference>
<accession>A0A2U1PJ07</accession>
<gene>
    <name evidence="7" type="ORF">CTI12_AA147650</name>
</gene>
<keyword evidence="3" id="KW-0804">Transcription</keyword>
<dbReference type="GO" id="GO:0003700">
    <property type="term" value="F:DNA-binding transcription factor activity"/>
    <property type="evidence" value="ECO:0007669"/>
    <property type="project" value="TreeGrafter"/>
</dbReference>
<evidence type="ECO:0000256" key="4">
    <source>
        <dbReference type="ARBA" id="ARBA00023242"/>
    </source>
</evidence>
<feature type="region of interest" description="Disordered" evidence="5">
    <location>
        <begin position="78"/>
        <end position="109"/>
    </location>
</feature>
<reference evidence="7 8" key="1">
    <citation type="journal article" date="2018" name="Mol. Plant">
        <title>The genome of Artemisia annua provides insight into the evolution of Asteraceae family and artemisinin biosynthesis.</title>
        <authorList>
            <person name="Shen Q."/>
            <person name="Zhang L."/>
            <person name="Liao Z."/>
            <person name="Wang S."/>
            <person name="Yan T."/>
            <person name="Shi P."/>
            <person name="Liu M."/>
            <person name="Fu X."/>
            <person name="Pan Q."/>
            <person name="Wang Y."/>
            <person name="Lv Z."/>
            <person name="Lu X."/>
            <person name="Zhang F."/>
            <person name="Jiang W."/>
            <person name="Ma Y."/>
            <person name="Chen M."/>
            <person name="Hao X."/>
            <person name="Li L."/>
            <person name="Tang Y."/>
            <person name="Lv G."/>
            <person name="Zhou Y."/>
            <person name="Sun X."/>
            <person name="Brodelius P.E."/>
            <person name="Rose J.K.C."/>
            <person name="Tang K."/>
        </authorList>
    </citation>
    <scope>NUCLEOTIDE SEQUENCE [LARGE SCALE GENOMIC DNA]</scope>
    <source>
        <strain evidence="8">cv. Huhao1</strain>
        <tissue evidence="7">Leaf</tissue>
    </source>
</reference>
<dbReference type="Gene3D" id="4.10.280.10">
    <property type="entry name" value="Helix-loop-helix DNA-binding domain"/>
    <property type="match status" value="1"/>
</dbReference>
<evidence type="ECO:0000256" key="1">
    <source>
        <dbReference type="ARBA" id="ARBA00004123"/>
    </source>
</evidence>
<comment type="caution">
    <text evidence="7">The sequence shown here is derived from an EMBL/GenBank/DDBJ whole genome shotgun (WGS) entry which is preliminary data.</text>
</comment>
<dbReference type="GO" id="GO:0005634">
    <property type="term" value="C:nucleus"/>
    <property type="evidence" value="ECO:0007669"/>
    <property type="project" value="UniProtKB-SubCell"/>
</dbReference>
<dbReference type="SUPFAM" id="SSF47459">
    <property type="entry name" value="HLH, helix-loop-helix DNA-binding domain"/>
    <property type="match status" value="1"/>
</dbReference>
<dbReference type="PANTHER" id="PTHR31945">
    <property type="entry name" value="TRANSCRIPTION FACTOR SCREAM2-RELATED"/>
    <property type="match status" value="1"/>
</dbReference>
<keyword evidence="2" id="KW-0805">Transcription regulation</keyword>
<dbReference type="InterPro" id="IPR036691">
    <property type="entry name" value="Endo/exonu/phosph_ase_sf"/>
</dbReference>
<dbReference type="SMART" id="SM00353">
    <property type="entry name" value="HLH"/>
    <property type="match status" value="1"/>
</dbReference>
<protein>
    <submittedName>
        <fullName evidence="7">Myc-type, basic helix-loop-helix (BHLH) domain-containing protein</fullName>
    </submittedName>
</protein>
<organism evidence="7 8">
    <name type="scientific">Artemisia annua</name>
    <name type="common">Sweet wormwood</name>
    <dbReference type="NCBI Taxonomy" id="35608"/>
    <lineage>
        <taxon>Eukaryota</taxon>
        <taxon>Viridiplantae</taxon>
        <taxon>Streptophyta</taxon>
        <taxon>Embryophyta</taxon>
        <taxon>Tracheophyta</taxon>
        <taxon>Spermatophyta</taxon>
        <taxon>Magnoliopsida</taxon>
        <taxon>eudicotyledons</taxon>
        <taxon>Gunneridae</taxon>
        <taxon>Pentapetalae</taxon>
        <taxon>asterids</taxon>
        <taxon>campanulids</taxon>
        <taxon>Asterales</taxon>
        <taxon>Asteraceae</taxon>
        <taxon>Asteroideae</taxon>
        <taxon>Anthemideae</taxon>
        <taxon>Artemisiinae</taxon>
        <taxon>Artemisia</taxon>
    </lineage>
</organism>
<feature type="domain" description="BHLH" evidence="6">
    <location>
        <begin position="108"/>
        <end position="157"/>
    </location>
</feature>
<keyword evidence="4" id="KW-0539">Nucleus</keyword>
<dbReference type="InterPro" id="IPR011598">
    <property type="entry name" value="bHLH_dom"/>
</dbReference>
<evidence type="ECO:0000256" key="2">
    <source>
        <dbReference type="ARBA" id="ARBA00023015"/>
    </source>
</evidence>
<dbReference type="STRING" id="35608.A0A2U1PJ07"/>
<dbReference type="SUPFAM" id="SSF56219">
    <property type="entry name" value="DNase I-like"/>
    <property type="match status" value="1"/>
</dbReference>
<dbReference type="Gene3D" id="3.60.10.10">
    <property type="entry name" value="Endonuclease/exonuclease/phosphatase"/>
    <property type="match status" value="1"/>
</dbReference>
<evidence type="ECO:0000313" key="8">
    <source>
        <dbReference type="Proteomes" id="UP000245207"/>
    </source>
</evidence>
<proteinExistence type="predicted"/>
<keyword evidence="8" id="KW-1185">Reference proteome</keyword>
<dbReference type="CDD" id="cd06222">
    <property type="entry name" value="RNase_H_like"/>
    <property type="match status" value="1"/>
</dbReference>
<dbReference type="Proteomes" id="UP000245207">
    <property type="component" value="Unassembled WGS sequence"/>
</dbReference>
<sequence>MNSFEYSIGHFNNRNFNMFQPDFIPETDFENLLSTIRCETTDPIEKFCPDYNCHHFTNACTGMQLLPQLYGQNENQEDVKVSGDDDSYETVTTDNPDTQRRSGGGVKGDRTRTLISERKRRSGMKEKLYALRALVPYITKMDKASIVGDAARYIQDLQTQARNLRSEIAKLKHQKTNKCRGVAVALHKALESITSFQVQSSNLATVGDEFVLIFTLNDLEKILCDSPWNVMGFYLSMAPWDPNKSFAEIDFSQGSFWVQAHNLPLGKLTKSFATDLAKRIGILLDIDCESYQKDLNFDQQADGQSIQGKQTPSSLIRLPTMPENSTPTTHSNNPKTIVSTTTQTIPTQPQIIITNLVKTHIPTNLFEPRSLNRKPNTEQPVYFITSPTESPVWWLRKISHKTNVNMLSWNCQGVGRPLTVSHLRELCQTHRAEVVFLMETKNKERRMESIRRSLHFSGYYYIHPAGLSGIYLIGDLSDKQGSSTNISHQIEEFQDFISASMLFDIPFKGLSNMWDNNRKDGASIRERIDCALANDDLVEAFPHHMLTHHPLIAEIKSIQSLPPTSENCARQNFLKLKLEEIWLKEEMFWHRRSRNEWIDDPKALNQLILNHFKAVYSSSRARDFSDVLKPIDVVVYESMNLSLEAPVSDSEIHKAVMQLGALKAPRKDGFPGLFFQRYWHIVSNSVIKVVRQVFENGVMPSSLNKTVIVLVPKVPSPEKVGFKPFIHKIISPQQSTFIPSRLIQDSKVKASISQSQLPISLQIPQKQIMNPKARYLCMPSIHGRNKSELFSFILERVLNKMQGFLNKLLSYVKRFFWGGYAHGSHIHWVSRDHISKPKDEGGLGFRDLKAFNLALLAKQGYSMVHLFHNSQLLILWFFIAPLKKVHVHLFHNSQLLILWFFIAPLKKVHLNCDGAFKLNQGVVGIATRNCEGSLLLCLGERWHASSVIATEVITLRSECSLAMMKRWHNVIIESDSQLAISLASSESDPPWSLDAIVGDIKD</sequence>
<name>A0A2U1PJ07_ARTAN</name>
<dbReference type="PROSITE" id="PS50888">
    <property type="entry name" value="BHLH"/>
    <property type="match status" value="1"/>
</dbReference>
<dbReference type="GO" id="GO:0043565">
    <property type="term" value="F:sequence-specific DNA binding"/>
    <property type="evidence" value="ECO:0007669"/>
    <property type="project" value="TreeGrafter"/>
</dbReference>